<dbReference type="InterPro" id="IPR016130">
    <property type="entry name" value="Tyr_Pase_AS"/>
</dbReference>
<proteinExistence type="inferred from homology"/>
<dbReference type="SMART" id="SM00195">
    <property type="entry name" value="DSPc"/>
    <property type="match status" value="1"/>
</dbReference>
<evidence type="ECO:0008006" key="7">
    <source>
        <dbReference type="Google" id="ProtNLM"/>
    </source>
</evidence>
<dbReference type="EMBL" id="GIBP01009461">
    <property type="protein sequence ID" value="NDV38430.1"/>
    <property type="molecule type" value="Transcribed_RNA"/>
</dbReference>
<dbReference type="CDD" id="cd14498">
    <property type="entry name" value="DSP"/>
    <property type="match status" value="1"/>
</dbReference>
<dbReference type="InterPro" id="IPR020422">
    <property type="entry name" value="TYR_PHOSPHATASE_DUAL_dom"/>
</dbReference>
<evidence type="ECO:0000256" key="2">
    <source>
        <dbReference type="ARBA" id="ARBA00022801"/>
    </source>
</evidence>
<name>A0A6B2LNL4_9EUKA</name>
<dbReference type="SUPFAM" id="SSF52799">
    <property type="entry name" value="(Phosphotyrosine protein) phosphatases II"/>
    <property type="match status" value="1"/>
</dbReference>
<evidence type="ECO:0000259" key="4">
    <source>
        <dbReference type="PROSITE" id="PS50054"/>
    </source>
</evidence>
<evidence type="ECO:0000256" key="1">
    <source>
        <dbReference type="ARBA" id="ARBA00008601"/>
    </source>
</evidence>
<dbReference type="InterPro" id="IPR000340">
    <property type="entry name" value="Dual-sp_phosphatase_cat-dom"/>
</dbReference>
<dbReference type="GO" id="GO:0004721">
    <property type="term" value="F:phosphoprotein phosphatase activity"/>
    <property type="evidence" value="ECO:0007669"/>
    <property type="project" value="UniProtKB-KW"/>
</dbReference>
<dbReference type="PANTHER" id="PTHR45961:SF6">
    <property type="entry name" value="IP21249P"/>
    <property type="match status" value="1"/>
</dbReference>
<reference evidence="6" key="1">
    <citation type="journal article" date="2020" name="J. Eukaryot. Microbiol.">
        <title>De novo Sequencing, Assembly and Annotation of the Transcriptome for the Free-Living Testate Amoeba Arcella intermedia.</title>
        <authorList>
            <person name="Ribeiro G.M."/>
            <person name="Porfirio-Sousa A.L."/>
            <person name="Maurer-Alcala X.X."/>
            <person name="Katz L.A."/>
            <person name="Lahr D.J.G."/>
        </authorList>
    </citation>
    <scope>NUCLEOTIDE SEQUENCE</scope>
</reference>
<dbReference type="PANTHER" id="PTHR45961">
    <property type="entry name" value="IP21249P"/>
    <property type="match status" value="1"/>
</dbReference>
<feature type="domain" description="Tyrosine-protein phosphatase" evidence="4">
    <location>
        <begin position="1"/>
        <end position="135"/>
    </location>
</feature>
<sequence length="154" mass="17559">MYLGSRTVREQDASYFQDLRIVTVIDASGMPDLPQHPGITYHTITVDDKESSTIKPFFQETQRMIMESHAQGASAFVHCNQGISRSATLVMAFLVQQRKMTLKETWSLMKAKRSVVMPNVGFWKELLELEIQVHGQPSLTIGKYGQLLWNKQNN</sequence>
<dbReference type="GO" id="GO:0005737">
    <property type="term" value="C:cytoplasm"/>
    <property type="evidence" value="ECO:0007669"/>
    <property type="project" value="TreeGrafter"/>
</dbReference>
<keyword evidence="3" id="KW-0904">Protein phosphatase</keyword>
<dbReference type="PROSITE" id="PS50056">
    <property type="entry name" value="TYR_PHOSPHATASE_2"/>
    <property type="match status" value="1"/>
</dbReference>
<dbReference type="AlphaFoldDB" id="A0A6B2LNL4"/>
<protein>
    <recommendedName>
        <fullName evidence="7">Protein-tyrosine-phosphatase</fullName>
    </recommendedName>
</protein>
<dbReference type="InterPro" id="IPR052103">
    <property type="entry name" value="Dual_spec_Phospatases"/>
</dbReference>
<accession>A0A6B2LNL4</accession>
<keyword evidence="2" id="KW-0378">Hydrolase</keyword>
<evidence type="ECO:0000259" key="5">
    <source>
        <dbReference type="PROSITE" id="PS50056"/>
    </source>
</evidence>
<dbReference type="Gene3D" id="3.90.190.10">
    <property type="entry name" value="Protein tyrosine phosphatase superfamily"/>
    <property type="match status" value="1"/>
</dbReference>
<evidence type="ECO:0000313" key="6">
    <source>
        <dbReference type="EMBL" id="NDV38430.1"/>
    </source>
</evidence>
<dbReference type="PROSITE" id="PS00383">
    <property type="entry name" value="TYR_PHOSPHATASE_1"/>
    <property type="match status" value="1"/>
</dbReference>
<dbReference type="InterPro" id="IPR000387">
    <property type="entry name" value="Tyr_Pase_dom"/>
</dbReference>
<dbReference type="InterPro" id="IPR029021">
    <property type="entry name" value="Prot-tyrosine_phosphatase-like"/>
</dbReference>
<organism evidence="6">
    <name type="scientific">Arcella intermedia</name>
    <dbReference type="NCBI Taxonomy" id="1963864"/>
    <lineage>
        <taxon>Eukaryota</taxon>
        <taxon>Amoebozoa</taxon>
        <taxon>Tubulinea</taxon>
        <taxon>Elardia</taxon>
        <taxon>Arcellinida</taxon>
        <taxon>Sphaerothecina</taxon>
        <taxon>Arcellidae</taxon>
        <taxon>Arcella</taxon>
    </lineage>
</organism>
<feature type="domain" description="Tyrosine specific protein phosphatases" evidence="5">
    <location>
        <begin position="55"/>
        <end position="113"/>
    </location>
</feature>
<comment type="similarity">
    <text evidence="1">Belongs to the protein-tyrosine phosphatase family. Non-receptor class dual specificity subfamily.</text>
</comment>
<dbReference type="Pfam" id="PF00782">
    <property type="entry name" value="DSPc"/>
    <property type="match status" value="1"/>
</dbReference>
<dbReference type="PROSITE" id="PS50054">
    <property type="entry name" value="TYR_PHOSPHATASE_DUAL"/>
    <property type="match status" value="1"/>
</dbReference>
<evidence type="ECO:0000256" key="3">
    <source>
        <dbReference type="ARBA" id="ARBA00022912"/>
    </source>
</evidence>